<evidence type="ECO:0000256" key="1">
    <source>
        <dbReference type="ARBA" id="ARBA00004141"/>
    </source>
</evidence>
<feature type="transmembrane region" description="Helical" evidence="5">
    <location>
        <begin position="233"/>
        <end position="251"/>
    </location>
</feature>
<protein>
    <submittedName>
        <fullName evidence="7">Membrane protein</fullName>
    </submittedName>
</protein>
<dbReference type="PANTHER" id="PTHR37422">
    <property type="entry name" value="TEICHURONIC ACID BIOSYNTHESIS PROTEIN TUAE"/>
    <property type="match status" value="1"/>
</dbReference>
<feature type="transmembrane region" description="Helical" evidence="5">
    <location>
        <begin position="133"/>
        <end position="154"/>
    </location>
</feature>
<dbReference type="EMBL" id="LAJY01000261">
    <property type="protein sequence ID" value="KJV09542.1"/>
    <property type="molecule type" value="Genomic_DNA"/>
</dbReference>
<dbReference type="Pfam" id="PF04932">
    <property type="entry name" value="Wzy_C"/>
    <property type="match status" value="1"/>
</dbReference>
<evidence type="ECO:0000259" key="6">
    <source>
        <dbReference type="Pfam" id="PF04932"/>
    </source>
</evidence>
<dbReference type="PANTHER" id="PTHR37422:SF13">
    <property type="entry name" value="LIPOPOLYSACCHARIDE BIOSYNTHESIS PROTEIN PA4999-RELATED"/>
    <property type="match status" value="1"/>
</dbReference>
<proteinExistence type="predicted"/>
<organism evidence="7 8">
    <name type="scientific">Elstera litoralis</name>
    <dbReference type="NCBI Taxonomy" id="552518"/>
    <lineage>
        <taxon>Bacteria</taxon>
        <taxon>Pseudomonadati</taxon>
        <taxon>Pseudomonadota</taxon>
        <taxon>Alphaproteobacteria</taxon>
        <taxon>Rhodospirillales</taxon>
        <taxon>Rhodospirillaceae</taxon>
        <taxon>Elstera</taxon>
    </lineage>
</organism>
<keyword evidence="2 5" id="KW-0812">Transmembrane</keyword>
<dbReference type="InterPro" id="IPR007016">
    <property type="entry name" value="O-antigen_ligase-rel_domated"/>
</dbReference>
<feature type="transmembrane region" description="Helical" evidence="5">
    <location>
        <begin position="20"/>
        <end position="44"/>
    </location>
</feature>
<comment type="caution">
    <text evidence="7">The sequence shown here is derived from an EMBL/GenBank/DDBJ whole genome shotgun (WGS) entry which is preliminary data.</text>
</comment>
<feature type="transmembrane region" description="Helical" evidence="5">
    <location>
        <begin position="278"/>
        <end position="296"/>
    </location>
</feature>
<dbReference type="PATRIC" id="fig|552518.3.peg.1626"/>
<dbReference type="AlphaFoldDB" id="A0A0F3ISC6"/>
<comment type="subcellular location">
    <subcellularLocation>
        <location evidence="1">Membrane</location>
        <topology evidence="1">Multi-pass membrane protein</topology>
    </subcellularLocation>
</comment>
<evidence type="ECO:0000256" key="5">
    <source>
        <dbReference type="SAM" id="Phobius"/>
    </source>
</evidence>
<feature type="transmembrane region" description="Helical" evidence="5">
    <location>
        <begin position="257"/>
        <end position="273"/>
    </location>
</feature>
<evidence type="ECO:0000256" key="2">
    <source>
        <dbReference type="ARBA" id="ARBA00022692"/>
    </source>
</evidence>
<feature type="transmembrane region" description="Helical" evidence="5">
    <location>
        <begin position="409"/>
        <end position="426"/>
    </location>
</feature>
<evidence type="ECO:0000313" key="8">
    <source>
        <dbReference type="Proteomes" id="UP000033774"/>
    </source>
</evidence>
<feature type="transmembrane region" description="Helical" evidence="5">
    <location>
        <begin position="209"/>
        <end position="226"/>
    </location>
</feature>
<evidence type="ECO:0000256" key="3">
    <source>
        <dbReference type="ARBA" id="ARBA00022989"/>
    </source>
</evidence>
<dbReference type="Proteomes" id="UP000033774">
    <property type="component" value="Unassembled WGS sequence"/>
</dbReference>
<feature type="transmembrane region" description="Helical" evidence="5">
    <location>
        <begin position="51"/>
        <end position="67"/>
    </location>
</feature>
<dbReference type="InterPro" id="IPR051533">
    <property type="entry name" value="WaaL-like"/>
</dbReference>
<evidence type="ECO:0000313" key="7">
    <source>
        <dbReference type="EMBL" id="KJV09542.1"/>
    </source>
</evidence>
<feature type="domain" description="O-antigen ligase-related" evidence="6">
    <location>
        <begin position="241"/>
        <end position="378"/>
    </location>
</feature>
<feature type="transmembrane region" description="Helical" evidence="5">
    <location>
        <begin position="79"/>
        <end position="97"/>
    </location>
</feature>
<evidence type="ECO:0000256" key="4">
    <source>
        <dbReference type="ARBA" id="ARBA00023136"/>
    </source>
</evidence>
<feature type="transmembrane region" description="Helical" evidence="5">
    <location>
        <begin position="370"/>
        <end position="389"/>
    </location>
</feature>
<keyword evidence="3 5" id="KW-1133">Transmembrane helix</keyword>
<accession>A0A0F3ISC6</accession>
<keyword evidence="4 5" id="KW-0472">Membrane</keyword>
<dbReference type="GO" id="GO:0016020">
    <property type="term" value="C:membrane"/>
    <property type="evidence" value="ECO:0007669"/>
    <property type="project" value="UniProtKB-SubCell"/>
</dbReference>
<feature type="transmembrane region" description="Helical" evidence="5">
    <location>
        <begin position="166"/>
        <end position="189"/>
    </location>
</feature>
<feature type="transmembrane region" description="Helical" evidence="5">
    <location>
        <begin position="109"/>
        <end position="127"/>
    </location>
</feature>
<sequence>MKWERHEPPCPRQSCLGRELLSVLPLFALPNPVVMLGLAVAIPAAVMATRVPFLLCLGFVIFSFFRIHEAFPVLMPLRIPQLLAIPTLGVLVWHFFGTRRLKPYWSRELSWFAAFFGLVTVGVIFASNKPLALAYWTATYVKIGIMTLAIAWLTTEPGHFARASRALVLAGLAVSYVTLSNKANGIGLVEGTRVTIGRDMQSVLGDPNDLSLVLLFPMAFAVSLATTKGLGKLSNLFGAVAVVAVLMAILATQSRGGLLGIMTVFGIFGLRLVKSKLLLGAVGGVAMLVLFAAAGISGRSSGGAAEDGIDESAMGRIYAWGAATQMAITRPLTGVGLDNFLSNYYFYSSHWDGKNHAVHSTWFGVLGETGFPGLAVFIGMIVVSLRSALKASRILDRTPGVSPNARAMGRALVAGLAACCVAGTFLTQGFTWPFYIQIALTAAIARYANQVMQNATESATAAAPTSENPAVSTR</sequence>
<gene>
    <name evidence="7" type="ORF">VZ95_10845</name>
</gene>
<name>A0A0F3ISC6_9PROT</name>
<reference evidence="7 8" key="1">
    <citation type="submission" date="2015-03" db="EMBL/GenBank/DDBJ databases">
        <title>Draft genome sequence of Elstera litoralis.</title>
        <authorList>
            <person name="Rahalkar M.C."/>
            <person name="Dhakephalkar P.K."/>
            <person name="Pore S.D."/>
            <person name="Arora P."/>
            <person name="Kapse N.G."/>
            <person name="Pandit P.S."/>
        </authorList>
    </citation>
    <scope>NUCLEOTIDE SEQUENCE [LARGE SCALE GENOMIC DNA]</scope>
    <source>
        <strain evidence="7 8">Dia-1</strain>
    </source>
</reference>
<keyword evidence="8" id="KW-1185">Reference proteome</keyword>